<feature type="domain" description="AB hydrolase-1" evidence="1">
    <location>
        <begin position="39"/>
        <end position="268"/>
    </location>
</feature>
<dbReference type="RefSeq" id="WP_101305737.1">
    <property type="nucleotide sequence ID" value="NZ_CP025299.1"/>
</dbReference>
<dbReference type="InterPro" id="IPR029058">
    <property type="entry name" value="AB_hydrolase_fold"/>
</dbReference>
<dbReference type="PRINTS" id="PR00111">
    <property type="entry name" value="ABHYDROLASE"/>
</dbReference>
<dbReference type="InterPro" id="IPR050228">
    <property type="entry name" value="Carboxylesterase_BioH"/>
</dbReference>
<evidence type="ECO:0000313" key="3">
    <source>
        <dbReference type="Proteomes" id="UP000233276"/>
    </source>
</evidence>
<evidence type="ECO:0000313" key="2">
    <source>
        <dbReference type="EMBL" id="AUG28817.1"/>
    </source>
</evidence>
<evidence type="ECO:0000259" key="1">
    <source>
        <dbReference type="Pfam" id="PF12697"/>
    </source>
</evidence>
<dbReference type="SUPFAM" id="SSF53474">
    <property type="entry name" value="alpha/beta-Hydrolases"/>
    <property type="match status" value="1"/>
</dbReference>
<keyword evidence="2" id="KW-0378">Hydrolase</keyword>
<dbReference type="InterPro" id="IPR000639">
    <property type="entry name" value="Epox_hydrolase-like"/>
</dbReference>
<proteinExistence type="predicted"/>
<dbReference type="KEGG" id="mhos:CXR34_04585"/>
<gene>
    <name evidence="2" type="ORF">CXR34_04585</name>
</gene>
<dbReference type="Gene3D" id="3.40.50.1820">
    <property type="entry name" value="alpha/beta hydrolase"/>
    <property type="match status" value="1"/>
</dbReference>
<sequence length="282" mass="29808">METSPNDTAAAAFARLGIHHLRRPEGRVAYRLTGEGPLVVCVPGMGEIAAAYRYTVPALRAAGFRVAVMDLRGHGDSDATFSAYDDAAAGSDVLALIAHLGAPAVVVGTSMAAGAAVWAAAESPEAVRALALIGPFVRNAPTNPVAAALFRLLMQRPWARGAWLAYLPQLYPGRLPADFTAHRDTIRAAMTRPGATAAFVRTTRTDHTPAEERLPRVTAPTLVVMGTADPDFRDPAAEAAWVAERLNARVELIDGAGHYPQAEDPERVTPALVAFCREVTGA</sequence>
<dbReference type="PANTHER" id="PTHR43194">
    <property type="entry name" value="HYDROLASE ALPHA/BETA FOLD FAMILY"/>
    <property type="match status" value="1"/>
</dbReference>
<dbReference type="InterPro" id="IPR000073">
    <property type="entry name" value="AB_hydrolase_1"/>
</dbReference>
<dbReference type="Proteomes" id="UP000233276">
    <property type="component" value="Chromosome"/>
</dbReference>
<dbReference type="PANTHER" id="PTHR43194:SF2">
    <property type="entry name" value="PEROXISOMAL MEMBRANE PROTEIN LPX1"/>
    <property type="match status" value="1"/>
</dbReference>
<dbReference type="GO" id="GO:0016787">
    <property type="term" value="F:hydrolase activity"/>
    <property type="evidence" value="ECO:0007669"/>
    <property type="project" value="UniProtKB-KW"/>
</dbReference>
<dbReference type="AlphaFoldDB" id="A0A2K9DH63"/>
<accession>A0A2K9DH63</accession>
<dbReference type="Pfam" id="PF12697">
    <property type="entry name" value="Abhydrolase_6"/>
    <property type="match status" value="1"/>
</dbReference>
<protein>
    <submittedName>
        <fullName evidence="2">Alpha/beta hydrolase</fullName>
    </submittedName>
</protein>
<reference evidence="2 3" key="1">
    <citation type="submission" date="2017-12" db="EMBL/GenBank/DDBJ databases">
        <title>Isolation and characterization of estrogens degradatiion strain Microbacterium hominis SJTG1.</title>
        <authorList>
            <person name="Xiong W."/>
            <person name="Yin C."/>
            <person name="Zheng D."/>
            <person name="Liang R."/>
        </authorList>
    </citation>
    <scope>NUCLEOTIDE SEQUENCE [LARGE SCALE GENOMIC DNA]</scope>
    <source>
        <strain evidence="2 3">SJTG1</strain>
    </source>
</reference>
<name>A0A2K9DH63_9MICO</name>
<dbReference type="PRINTS" id="PR00412">
    <property type="entry name" value="EPOXHYDRLASE"/>
</dbReference>
<dbReference type="EMBL" id="CP025299">
    <property type="protein sequence ID" value="AUG28817.1"/>
    <property type="molecule type" value="Genomic_DNA"/>
</dbReference>
<organism evidence="2 3">
    <name type="scientific">Microbacterium hominis</name>
    <dbReference type="NCBI Taxonomy" id="162426"/>
    <lineage>
        <taxon>Bacteria</taxon>
        <taxon>Bacillati</taxon>
        <taxon>Actinomycetota</taxon>
        <taxon>Actinomycetes</taxon>
        <taxon>Micrococcales</taxon>
        <taxon>Microbacteriaceae</taxon>
        <taxon>Microbacterium</taxon>
    </lineage>
</organism>